<comment type="caution">
    <text evidence="1">The sequence shown here is derived from an EMBL/GenBank/DDBJ whole genome shotgun (WGS) entry which is preliminary data.</text>
</comment>
<organism evidence="1">
    <name type="scientific">marine sediment metagenome</name>
    <dbReference type="NCBI Taxonomy" id="412755"/>
    <lineage>
        <taxon>unclassified sequences</taxon>
        <taxon>metagenomes</taxon>
        <taxon>ecological metagenomes</taxon>
    </lineage>
</organism>
<evidence type="ECO:0008006" key="2">
    <source>
        <dbReference type="Google" id="ProtNLM"/>
    </source>
</evidence>
<sequence>MRKLSLVFVAAMLLATGSVLANDVAGENPTKNLSIQISEMLSENNFSEMHNDLTAQVRFTLNSNGEIVVLSVNTKFDKMESFVKNKLNYKKVNLAEVKEGKVYTIPVRIKA</sequence>
<dbReference type="EMBL" id="LAZR01000016">
    <property type="protein sequence ID" value="KKO06286.1"/>
    <property type="molecule type" value="Genomic_DNA"/>
</dbReference>
<dbReference type="AlphaFoldDB" id="A0A0F9VMH0"/>
<reference evidence="1" key="1">
    <citation type="journal article" date="2015" name="Nature">
        <title>Complex archaea that bridge the gap between prokaryotes and eukaryotes.</title>
        <authorList>
            <person name="Spang A."/>
            <person name="Saw J.H."/>
            <person name="Jorgensen S.L."/>
            <person name="Zaremba-Niedzwiedzka K."/>
            <person name="Martijn J."/>
            <person name="Lind A.E."/>
            <person name="van Eijk R."/>
            <person name="Schleper C."/>
            <person name="Guy L."/>
            <person name="Ettema T.J."/>
        </authorList>
    </citation>
    <scope>NUCLEOTIDE SEQUENCE</scope>
</reference>
<accession>A0A0F9VMH0</accession>
<name>A0A0F9VMH0_9ZZZZ</name>
<proteinExistence type="predicted"/>
<evidence type="ECO:0000313" key="1">
    <source>
        <dbReference type="EMBL" id="KKO06286.1"/>
    </source>
</evidence>
<gene>
    <name evidence="1" type="ORF">LCGC14_0067050</name>
</gene>
<protein>
    <recommendedName>
        <fullName evidence="2">TonB C-terminal domain-containing protein</fullName>
    </recommendedName>
</protein>